<name>A0A345YH25_9SPHN</name>
<dbReference type="KEGG" id="err:DVR09_13685"/>
<organism evidence="1 2">
    <name type="scientific">Erythrobacter aureus</name>
    <dbReference type="NCBI Taxonomy" id="2182384"/>
    <lineage>
        <taxon>Bacteria</taxon>
        <taxon>Pseudomonadati</taxon>
        <taxon>Pseudomonadota</taxon>
        <taxon>Alphaproteobacteria</taxon>
        <taxon>Sphingomonadales</taxon>
        <taxon>Erythrobacteraceae</taxon>
        <taxon>Erythrobacter/Porphyrobacter group</taxon>
        <taxon>Erythrobacter</taxon>
    </lineage>
</organism>
<evidence type="ECO:0000313" key="2">
    <source>
        <dbReference type="Proteomes" id="UP000254508"/>
    </source>
</evidence>
<reference evidence="2" key="1">
    <citation type="submission" date="2018-07" db="EMBL/GenBank/DDBJ databases">
        <title>Genome sequence of Erythrobacter strain YH-07, an antagonistic bacterium isolated from Yellow Sea.</title>
        <authorList>
            <person name="Tang T."/>
            <person name="Liu Q."/>
            <person name="Sun X."/>
        </authorList>
    </citation>
    <scope>NUCLEOTIDE SEQUENCE [LARGE SCALE GENOMIC DNA]</scope>
    <source>
        <strain evidence="2">YH-07</strain>
    </source>
</reference>
<keyword evidence="2" id="KW-1185">Reference proteome</keyword>
<proteinExistence type="predicted"/>
<sequence>MSLWETKILTFVDSCSAGSFETSDDAIWALAAILDEAPPEVAPIVSQRADNDRLTELLDVDAQINAAIELVGPTCGILLTSSPIGSSSGLVKIIDEVEEGNFFASDPAIALLGAYGRALVAILATVRITGGTAL</sequence>
<dbReference type="OrthoDB" id="7410986at2"/>
<protein>
    <submittedName>
        <fullName evidence="1">Uncharacterized protein</fullName>
    </submittedName>
</protein>
<accession>A0A345YH25</accession>
<dbReference type="AlphaFoldDB" id="A0A345YH25"/>
<evidence type="ECO:0000313" key="1">
    <source>
        <dbReference type="EMBL" id="AXK43227.1"/>
    </source>
</evidence>
<dbReference type="Proteomes" id="UP000254508">
    <property type="component" value="Chromosome"/>
</dbReference>
<dbReference type="RefSeq" id="WP_115417499.1">
    <property type="nucleotide sequence ID" value="NZ_CP031357.1"/>
</dbReference>
<gene>
    <name evidence="1" type="ORF">DVR09_13685</name>
</gene>
<dbReference type="EMBL" id="CP031357">
    <property type="protein sequence ID" value="AXK43227.1"/>
    <property type="molecule type" value="Genomic_DNA"/>
</dbReference>